<dbReference type="RefSeq" id="WP_154280962.1">
    <property type="nucleotide sequence ID" value="NZ_JBHUJQ010000001.1"/>
</dbReference>
<evidence type="ECO:0000313" key="2">
    <source>
        <dbReference type="EMBL" id="MRX76731.1"/>
    </source>
</evidence>
<proteinExistence type="predicted"/>
<keyword evidence="1" id="KW-1133">Transmembrane helix</keyword>
<dbReference type="Pfam" id="PF13795">
    <property type="entry name" value="HupE_UreJ_2"/>
    <property type="match status" value="1"/>
</dbReference>
<dbReference type="EMBL" id="WKKH01000015">
    <property type="protein sequence ID" value="MRX76731.1"/>
    <property type="molecule type" value="Genomic_DNA"/>
</dbReference>
<protein>
    <submittedName>
        <fullName evidence="2">HupE/UreJ family protein</fullName>
    </submittedName>
</protein>
<dbReference type="OrthoDB" id="9808870at2"/>
<keyword evidence="1" id="KW-0472">Membrane</keyword>
<feature type="transmembrane region" description="Helical" evidence="1">
    <location>
        <begin position="44"/>
        <end position="67"/>
    </location>
</feature>
<dbReference type="Proteomes" id="UP000487757">
    <property type="component" value="Unassembled WGS sequence"/>
</dbReference>
<feature type="transmembrane region" description="Helical" evidence="1">
    <location>
        <begin position="103"/>
        <end position="126"/>
    </location>
</feature>
<feature type="transmembrane region" description="Helical" evidence="1">
    <location>
        <begin position="16"/>
        <end position="37"/>
    </location>
</feature>
<gene>
    <name evidence="2" type="ORF">GJU39_11590</name>
</gene>
<keyword evidence="3" id="KW-1185">Reference proteome</keyword>
<evidence type="ECO:0000313" key="3">
    <source>
        <dbReference type="Proteomes" id="UP000487757"/>
    </source>
</evidence>
<comment type="caution">
    <text evidence="2">The sequence shown here is derived from an EMBL/GenBank/DDBJ whole genome shotgun (WGS) entry which is preliminary data.</text>
</comment>
<feature type="transmembrane region" description="Helical" evidence="1">
    <location>
        <begin position="172"/>
        <end position="189"/>
    </location>
</feature>
<sequence>MPLQDFVFYFKLGWEHIISLDALDHQLFILALIAIYSYTNIKQVLILVTAFTIGHSATLLLSVLDVIRFDSDWVEFLIPCTIVITAVSNLFRTDFDMKSVRINYFLALGFGLIHGMGFANSIRMMLAKDQNMGWGLFGFNVGLEAGQIFMVLIVLIITFLTFNYTNIKRISWVLFISAAVFSLALKMALERIPFN</sequence>
<reference evidence="2 3" key="1">
    <citation type="submission" date="2019-11" db="EMBL/GenBank/DDBJ databases">
        <title>Pedobacter petrophilus genome.</title>
        <authorList>
            <person name="Feldbauer M.J."/>
            <person name="Newman J.D."/>
        </authorList>
    </citation>
    <scope>NUCLEOTIDE SEQUENCE [LARGE SCALE GENOMIC DNA]</scope>
    <source>
        <strain evidence="2 3">LMG 29686</strain>
    </source>
</reference>
<evidence type="ECO:0000256" key="1">
    <source>
        <dbReference type="SAM" id="Phobius"/>
    </source>
</evidence>
<name>A0A7K0FZ54_9SPHI</name>
<dbReference type="AlphaFoldDB" id="A0A7K0FZ54"/>
<feature type="transmembrane region" description="Helical" evidence="1">
    <location>
        <begin position="146"/>
        <end position="165"/>
    </location>
</feature>
<keyword evidence="1" id="KW-0812">Transmembrane</keyword>
<organism evidence="2 3">
    <name type="scientific">Pedobacter petrophilus</name>
    <dbReference type="NCBI Taxonomy" id="1908241"/>
    <lineage>
        <taxon>Bacteria</taxon>
        <taxon>Pseudomonadati</taxon>
        <taxon>Bacteroidota</taxon>
        <taxon>Sphingobacteriia</taxon>
        <taxon>Sphingobacteriales</taxon>
        <taxon>Sphingobacteriaceae</taxon>
        <taxon>Pedobacter</taxon>
    </lineage>
</organism>
<accession>A0A7K0FZ54</accession>
<feature type="transmembrane region" description="Helical" evidence="1">
    <location>
        <begin position="73"/>
        <end position="91"/>
    </location>
</feature>
<dbReference type="InterPro" id="IPR032809">
    <property type="entry name" value="Put_HupE_UreJ"/>
</dbReference>